<feature type="transmembrane region" description="Helical" evidence="9">
    <location>
        <begin position="464"/>
        <end position="486"/>
    </location>
</feature>
<comment type="caution">
    <text evidence="10">The sequence shown here is derived from an EMBL/GenBank/DDBJ whole genome shotgun (WGS) entry which is preliminary data.</text>
</comment>
<keyword evidence="5" id="KW-0571">Peptide transport</keyword>
<organism evidence="10 11">
    <name type="scientific">Candida maltosa (strain Xu316)</name>
    <name type="common">Yeast</name>
    <dbReference type="NCBI Taxonomy" id="1245528"/>
    <lineage>
        <taxon>Eukaryota</taxon>
        <taxon>Fungi</taxon>
        <taxon>Dikarya</taxon>
        <taxon>Ascomycota</taxon>
        <taxon>Saccharomycotina</taxon>
        <taxon>Pichiomycetes</taxon>
        <taxon>Debaryomycetaceae</taxon>
        <taxon>Candida/Lodderomyces clade</taxon>
        <taxon>Candida</taxon>
    </lineage>
</organism>
<keyword evidence="11" id="KW-1185">Reference proteome</keyword>
<evidence type="ECO:0000256" key="1">
    <source>
        <dbReference type="ARBA" id="ARBA00004141"/>
    </source>
</evidence>
<dbReference type="HOGENOM" id="CLU_004790_4_2_1"/>
<evidence type="ECO:0000256" key="9">
    <source>
        <dbReference type="SAM" id="Phobius"/>
    </source>
</evidence>
<dbReference type="SUPFAM" id="SSF103473">
    <property type="entry name" value="MFS general substrate transporter"/>
    <property type="match status" value="1"/>
</dbReference>
<dbReference type="OMA" id="QYFFIGC"/>
<feature type="compositionally biased region" description="Basic and acidic residues" evidence="8">
    <location>
        <begin position="15"/>
        <end position="38"/>
    </location>
</feature>
<evidence type="ECO:0000256" key="2">
    <source>
        <dbReference type="ARBA" id="ARBA00005982"/>
    </source>
</evidence>
<evidence type="ECO:0000256" key="5">
    <source>
        <dbReference type="ARBA" id="ARBA00022856"/>
    </source>
</evidence>
<feature type="transmembrane region" description="Helical" evidence="9">
    <location>
        <begin position="257"/>
        <end position="279"/>
    </location>
</feature>
<keyword evidence="6 9" id="KW-1133">Transmembrane helix</keyword>
<evidence type="ECO:0000313" key="11">
    <source>
        <dbReference type="Proteomes" id="UP000011777"/>
    </source>
</evidence>
<name>M3HDQ0_CANMX</name>
<evidence type="ECO:0000256" key="8">
    <source>
        <dbReference type="SAM" id="MobiDB-lite"/>
    </source>
</evidence>
<evidence type="ECO:0000256" key="3">
    <source>
        <dbReference type="ARBA" id="ARBA00022448"/>
    </source>
</evidence>
<accession>M3HDQ0</accession>
<feature type="transmembrane region" description="Helical" evidence="9">
    <location>
        <begin position="232"/>
        <end position="251"/>
    </location>
</feature>
<evidence type="ECO:0000256" key="4">
    <source>
        <dbReference type="ARBA" id="ARBA00022692"/>
    </source>
</evidence>
<feature type="transmembrane region" description="Helical" evidence="9">
    <location>
        <begin position="524"/>
        <end position="546"/>
    </location>
</feature>
<feature type="transmembrane region" description="Helical" evidence="9">
    <location>
        <begin position="149"/>
        <end position="168"/>
    </location>
</feature>
<feature type="transmembrane region" description="Helical" evidence="9">
    <location>
        <begin position="174"/>
        <end position="193"/>
    </location>
</feature>
<reference evidence="10 11" key="1">
    <citation type="submission" date="2013-02" db="EMBL/GenBank/DDBJ databases">
        <title>Genome sequence of Candida maltosa Xu316, a potential industrial strain for xylitol and ethanol production.</title>
        <authorList>
            <person name="Yu J."/>
            <person name="Wang Q."/>
            <person name="Geng X."/>
            <person name="Bao W."/>
            <person name="He P."/>
            <person name="Cai J."/>
        </authorList>
    </citation>
    <scope>NUCLEOTIDE SEQUENCE [LARGE SCALE GENOMIC DNA]</scope>
    <source>
        <strain evidence="11">Xu316</strain>
    </source>
</reference>
<feature type="transmembrane region" description="Helical" evidence="9">
    <location>
        <begin position="118"/>
        <end position="137"/>
    </location>
</feature>
<dbReference type="AlphaFoldDB" id="M3HDQ0"/>
<dbReference type="GO" id="GO:0005886">
    <property type="term" value="C:plasma membrane"/>
    <property type="evidence" value="ECO:0007669"/>
    <property type="project" value="UniProtKB-ARBA"/>
</dbReference>
<feature type="region of interest" description="Disordered" evidence="8">
    <location>
        <begin position="1"/>
        <end position="52"/>
    </location>
</feature>
<dbReference type="GO" id="GO:0071916">
    <property type="term" value="F:dipeptide transmembrane transporter activity"/>
    <property type="evidence" value="ECO:0007669"/>
    <property type="project" value="UniProtKB-ARBA"/>
</dbReference>
<evidence type="ECO:0000256" key="6">
    <source>
        <dbReference type="ARBA" id="ARBA00022989"/>
    </source>
</evidence>
<dbReference type="Proteomes" id="UP000011777">
    <property type="component" value="Unassembled WGS sequence"/>
</dbReference>
<dbReference type="Pfam" id="PF00854">
    <property type="entry name" value="PTR2"/>
    <property type="match status" value="1"/>
</dbReference>
<feature type="transmembrane region" description="Helical" evidence="9">
    <location>
        <begin position="377"/>
        <end position="401"/>
    </location>
</feature>
<keyword evidence="3" id="KW-0813">Transport</keyword>
<proteinExistence type="inferred from homology"/>
<sequence>MSSPKQDDLLVTPSDNEKTAIRIDETTSLDKDNFKSDAEELPSVESDEGREPTELEMKTLRHVSASIPFSCWLVAIVELAERFSYYGMSAPFQNYMQHTQTSTPKGMLGLKQQGATSIAYFFQFWCYVTPIFGGWLADTYLGKFKTICVFCGVYIVGIFLLFITSIPSITNPKIALGGFVTAIIIIGLATGGVKANVSPLIADQVPKTKPVIKVTKKGERVIVDPNSTIQRVFLLFYFCINFGSLSVIATANLELHVGFWAAYLLPFCFFFVGVAALILGRNKYVKTPVGDKTIAKTFRCAWIGMKNKFNLDAAKPSLHPEMNYPWSDHFVEEVKRATVATKIFVFYPIYWVCYGQMSSNSVSQAGTMERHGLPNSIMTSFNSIAIILFIPLIDKFIFPFIRRFTPLKPISRITIGFFFASAAMIYSGVLQHFIYKAGPCYDKPMACAPEYADVPNRVHVATQVPVYVLIALSEIFASVTGLEYAYSKSPASMKAFTTSLFLATNAFGAILGIAISSTAKDPQILWNFIGVGIAAFVGGILFFTLFGKYNKVEEEQQALDYEQDGEDNGIQPVTSYALSAKSVS</sequence>
<dbReference type="OrthoDB" id="8904098at2759"/>
<feature type="transmembrane region" description="Helical" evidence="9">
    <location>
        <begin position="413"/>
        <end position="435"/>
    </location>
</feature>
<dbReference type="InterPro" id="IPR036259">
    <property type="entry name" value="MFS_trans_sf"/>
</dbReference>
<comment type="similarity">
    <text evidence="2">Belongs to the major facilitator superfamily. Proton-dependent oligopeptide transporter (POT/PTR) (TC 2.A.17) family.</text>
</comment>
<gene>
    <name evidence="10" type="ORF">G210_4465</name>
</gene>
<dbReference type="eggNOG" id="KOG1237">
    <property type="taxonomic scope" value="Eukaryota"/>
</dbReference>
<dbReference type="FunFam" id="1.20.1250.20:FF:000085">
    <property type="entry name" value="MFS peptide transporter Ptr2"/>
    <property type="match status" value="1"/>
</dbReference>
<dbReference type="PANTHER" id="PTHR11654">
    <property type="entry name" value="OLIGOPEPTIDE TRANSPORTER-RELATED"/>
    <property type="match status" value="1"/>
</dbReference>
<dbReference type="Gene3D" id="1.20.1250.20">
    <property type="entry name" value="MFS general substrate transporter like domains"/>
    <property type="match status" value="1"/>
</dbReference>
<dbReference type="EMBL" id="AOGT01002516">
    <property type="protein sequence ID" value="EMG45362.1"/>
    <property type="molecule type" value="Genomic_DNA"/>
</dbReference>
<evidence type="ECO:0000256" key="7">
    <source>
        <dbReference type="ARBA" id="ARBA00023136"/>
    </source>
</evidence>
<feature type="transmembrane region" description="Helical" evidence="9">
    <location>
        <begin position="498"/>
        <end position="518"/>
    </location>
</feature>
<evidence type="ECO:0000313" key="10">
    <source>
        <dbReference type="EMBL" id="EMG45362.1"/>
    </source>
</evidence>
<comment type="subcellular location">
    <subcellularLocation>
        <location evidence="1">Membrane</location>
        <topology evidence="1">Multi-pass membrane protein</topology>
    </subcellularLocation>
</comment>
<keyword evidence="7 9" id="KW-0472">Membrane</keyword>
<keyword evidence="4 9" id="KW-0812">Transmembrane</keyword>
<keyword evidence="5" id="KW-0653">Protein transport</keyword>
<protein>
    <submittedName>
        <fullName evidence="10">Peptide transporter PTR2</fullName>
    </submittedName>
</protein>
<dbReference type="InterPro" id="IPR000109">
    <property type="entry name" value="POT_fam"/>
</dbReference>